<evidence type="ECO:0000256" key="2">
    <source>
        <dbReference type="SAM" id="Phobius"/>
    </source>
</evidence>
<dbReference type="Proteomes" id="UP001308179">
    <property type="component" value="Unassembled WGS sequence"/>
</dbReference>
<gene>
    <name evidence="3" type="ORF">LTR32_005764</name>
</gene>
<feature type="region of interest" description="Disordered" evidence="1">
    <location>
        <begin position="308"/>
        <end position="393"/>
    </location>
</feature>
<keyword evidence="2" id="KW-0472">Membrane</keyword>
<dbReference type="Pfam" id="PF06687">
    <property type="entry name" value="SUR7"/>
    <property type="match status" value="1"/>
</dbReference>
<evidence type="ECO:0000256" key="1">
    <source>
        <dbReference type="SAM" id="MobiDB-lite"/>
    </source>
</evidence>
<dbReference type="EMBL" id="JAVRRR010000532">
    <property type="protein sequence ID" value="KAK5141738.1"/>
    <property type="molecule type" value="Genomic_DNA"/>
</dbReference>
<keyword evidence="4" id="KW-1185">Reference proteome</keyword>
<evidence type="ECO:0000313" key="3">
    <source>
        <dbReference type="EMBL" id="KAK5141738.1"/>
    </source>
</evidence>
<keyword evidence="2" id="KW-0812">Transmembrane</keyword>
<dbReference type="PANTHER" id="PTHR28019:SF3">
    <property type="entry name" value="INTEGRAL MEMBRANE PROTEIN (AFU_ORTHOLOGUE AFUA_6G07470)"/>
    <property type="match status" value="1"/>
</dbReference>
<feature type="transmembrane region" description="Helical" evidence="2">
    <location>
        <begin position="184"/>
        <end position="217"/>
    </location>
</feature>
<feature type="transmembrane region" description="Helical" evidence="2">
    <location>
        <begin position="238"/>
        <end position="259"/>
    </location>
</feature>
<name>A0ABR0L0T5_9PEZI</name>
<feature type="compositionally biased region" description="Gly residues" evidence="1">
    <location>
        <begin position="325"/>
        <end position="337"/>
    </location>
</feature>
<sequence length="393" mass="42677">MGKAGRIACITILWALTLASFVCLVLIEISGWSPSGSPAGNFYFLRADFSNFTTASASTLANTTTLTAALEHAKATNQLREDYDVHLWNYCTSDRLDGTVNTCTPKQAEFYFDPVAVWGLNSTNATSGPAVAAPYNPIGAVNSGVNTVQNDAETYENELLGKSGKEALDAYRHVAKWMFIAYEISFWTTLATLICSILAVFSRWGSFLTWILSIVCIPKSPPYEKSRPRTNKSCQASSLITLAAVLTSTLLFAALTAALETLLKPYSIRISLGLPALTLTWLAVLFSWAATLFWLFSVCCCSGRSNPHHRSNKGGLWTAEPKGQGYSGRGGNEAGGSRGRRGMRVEKTGGGYERVASPFLGHEGDERVPLQDYPQQQPHGGQPSGPFEPYRQS</sequence>
<dbReference type="PANTHER" id="PTHR28019">
    <property type="entry name" value="CELL MEMBRANE PROTEIN YLR413W-RELATED"/>
    <property type="match status" value="1"/>
</dbReference>
<reference evidence="3 4" key="1">
    <citation type="submission" date="2023-08" db="EMBL/GenBank/DDBJ databases">
        <title>Black Yeasts Isolated from many extreme environments.</title>
        <authorList>
            <person name="Coleine C."/>
            <person name="Stajich J.E."/>
            <person name="Selbmann L."/>
        </authorList>
    </citation>
    <scope>NUCLEOTIDE SEQUENCE [LARGE SCALE GENOMIC DNA]</scope>
    <source>
        <strain evidence="3 4">CCFEE 5386</strain>
    </source>
</reference>
<feature type="compositionally biased region" description="Low complexity" evidence="1">
    <location>
        <begin position="374"/>
        <end position="385"/>
    </location>
</feature>
<accession>A0ABR0L0T5</accession>
<feature type="transmembrane region" description="Helical" evidence="2">
    <location>
        <begin position="7"/>
        <end position="27"/>
    </location>
</feature>
<evidence type="ECO:0000313" key="4">
    <source>
        <dbReference type="Proteomes" id="UP001308179"/>
    </source>
</evidence>
<feature type="transmembrane region" description="Helical" evidence="2">
    <location>
        <begin position="279"/>
        <end position="303"/>
    </location>
</feature>
<dbReference type="InterPro" id="IPR052413">
    <property type="entry name" value="SUR7_domain"/>
</dbReference>
<dbReference type="InterPro" id="IPR009571">
    <property type="entry name" value="SUR7/Rim9-like_fungi"/>
</dbReference>
<proteinExistence type="predicted"/>
<keyword evidence="2" id="KW-1133">Transmembrane helix</keyword>
<organism evidence="3 4">
    <name type="scientific">Rachicladosporium monterosium</name>
    <dbReference type="NCBI Taxonomy" id="1507873"/>
    <lineage>
        <taxon>Eukaryota</taxon>
        <taxon>Fungi</taxon>
        <taxon>Dikarya</taxon>
        <taxon>Ascomycota</taxon>
        <taxon>Pezizomycotina</taxon>
        <taxon>Dothideomycetes</taxon>
        <taxon>Dothideomycetidae</taxon>
        <taxon>Cladosporiales</taxon>
        <taxon>Cladosporiaceae</taxon>
        <taxon>Rachicladosporium</taxon>
    </lineage>
</organism>
<protein>
    <submittedName>
        <fullName evidence="3">Uncharacterized protein</fullName>
    </submittedName>
</protein>
<comment type="caution">
    <text evidence="3">The sequence shown here is derived from an EMBL/GenBank/DDBJ whole genome shotgun (WGS) entry which is preliminary data.</text>
</comment>